<gene>
    <name evidence="1" type="ORF">A3J93_04925</name>
</gene>
<proteinExistence type="predicted"/>
<accession>A0A1F6NWQ2</accession>
<sequence>MDEVMEKLTEHDAQFVVLNKKLIEHDAQFEAMNKRLDDHDCQLDIIARTVVDHTERLDRIEQNMMTKSDFSKVMKTFDEIAGYYRKKDEEITFMARDVKRHNDNFDKLKKVLPAVGLV</sequence>
<organism evidence="1 2">
    <name type="scientific">Candidatus Magasanikbacteria bacterium RIFOXYC2_FULL_42_28</name>
    <dbReference type="NCBI Taxonomy" id="1798704"/>
    <lineage>
        <taxon>Bacteria</taxon>
        <taxon>Candidatus Magasanikiibacteriota</taxon>
    </lineage>
</organism>
<name>A0A1F6NWQ2_9BACT</name>
<dbReference type="EMBL" id="MFQZ01000003">
    <property type="protein sequence ID" value="OGH88366.1"/>
    <property type="molecule type" value="Genomic_DNA"/>
</dbReference>
<protein>
    <submittedName>
        <fullName evidence="1">Uncharacterized protein</fullName>
    </submittedName>
</protein>
<comment type="caution">
    <text evidence="1">The sequence shown here is derived from an EMBL/GenBank/DDBJ whole genome shotgun (WGS) entry which is preliminary data.</text>
</comment>
<dbReference type="AlphaFoldDB" id="A0A1F6NWQ2"/>
<evidence type="ECO:0000313" key="2">
    <source>
        <dbReference type="Proteomes" id="UP000177907"/>
    </source>
</evidence>
<evidence type="ECO:0000313" key="1">
    <source>
        <dbReference type="EMBL" id="OGH88366.1"/>
    </source>
</evidence>
<reference evidence="1 2" key="1">
    <citation type="journal article" date="2016" name="Nat. Commun.">
        <title>Thousands of microbial genomes shed light on interconnected biogeochemical processes in an aquifer system.</title>
        <authorList>
            <person name="Anantharaman K."/>
            <person name="Brown C.T."/>
            <person name="Hug L.A."/>
            <person name="Sharon I."/>
            <person name="Castelle C.J."/>
            <person name="Probst A.J."/>
            <person name="Thomas B.C."/>
            <person name="Singh A."/>
            <person name="Wilkins M.J."/>
            <person name="Karaoz U."/>
            <person name="Brodie E.L."/>
            <person name="Williams K.H."/>
            <person name="Hubbard S.S."/>
            <person name="Banfield J.F."/>
        </authorList>
    </citation>
    <scope>NUCLEOTIDE SEQUENCE [LARGE SCALE GENOMIC DNA]</scope>
</reference>
<dbReference type="Proteomes" id="UP000177907">
    <property type="component" value="Unassembled WGS sequence"/>
</dbReference>